<organism evidence="7 8">
    <name type="scientific">Asparagus officinalis</name>
    <name type="common">Garden asparagus</name>
    <dbReference type="NCBI Taxonomy" id="4686"/>
    <lineage>
        <taxon>Eukaryota</taxon>
        <taxon>Viridiplantae</taxon>
        <taxon>Streptophyta</taxon>
        <taxon>Embryophyta</taxon>
        <taxon>Tracheophyta</taxon>
        <taxon>Spermatophyta</taxon>
        <taxon>Magnoliopsida</taxon>
        <taxon>Liliopsida</taxon>
        <taxon>Asparagales</taxon>
        <taxon>Asparagaceae</taxon>
        <taxon>Asparagoideae</taxon>
        <taxon>Asparagus</taxon>
    </lineage>
</organism>
<evidence type="ECO:0000259" key="6">
    <source>
        <dbReference type="Pfam" id="PF23197"/>
    </source>
</evidence>
<evidence type="ECO:0000256" key="3">
    <source>
        <dbReference type="ARBA" id="ARBA00022989"/>
    </source>
</evidence>
<dbReference type="Pfam" id="PF19584">
    <property type="entry name" value="MCAfunc"/>
    <property type="match status" value="1"/>
</dbReference>
<dbReference type="FunFam" id="1.20.930.20:FF:000003">
    <property type="entry name" value="DNA mismatch repair protein MLH1"/>
    <property type="match status" value="1"/>
</dbReference>
<dbReference type="AlphaFoldDB" id="A0A5P1E0E5"/>
<dbReference type="Proteomes" id="UP000243459">
    <property type="component" value="Chromosome 10"/>
</dbReference>
<evidence type="ECO:0000256" key="4">
    <source>
        <dbReference type="ARBA" id="ARBA00023136"/>
    </source>
</evidence>
<comment type="subcellular location">
    <subcellularLocation>
        <location evidence="1">Membrane</location>
        <topology evidence="1">Single-pass membrane protein</topology>
    </subcellularLocation>
</comment>
<dbReference type="Pfam" id="PF23197">
    <property type="entry name" value="IG_AIR9"/>
    <property type="match status" value="1"/>
</dbReference>
<dbReference type="Gene3D" id="2.60.40.2700">
    <property type="match status" value="1"/>
</dbReference>
<keyword evidence="3" id="KW-1133">Transmembrane helix</keyword>
<keyword evidence="4" id="KW-0472">Membrane</keyword>
<protein>
    <submittedName>
        <fullName evidence="7">Uncharacterized protein</fullName>
    </submittedName>
</protein>
<dbReference type="InterPro" id="IPR036537">
    <property type="entry name" value="Adaptor_Cbl_N_dom_sf"/>
</dbReference>
<dbReference type="GO" id="GO:0005886">
    <property type="term" value="C:plasma membrane"/>
    <property type="evidence" value="ECO:0007669"/>
    <property type="project" value="TreeGrafter"/>
</dbReference>
<dbReference type="GO" id="GO:0007166">
    <property type="term" value="P:cell surface receptor signaling pathway"/>
    <property type="evidence" value="ECO:0007669"/>
    <property type="project" value="InterPro"/>
</dbReference>
<evidence type="ECO:0000313" key="8">
    <source>
        <dbReference type="Proteomes" id="UP000243459"/>
    </source>
</evidence>
<keyword evidence="8" id="KW-1185">Reference proteome</keyword>
<feature type="domain" description="AIR9-like A9" evidence="6">
    <location>
        <begin position="248"/>
        <end position="325"/>
    </location>
</feature>
<gene>
    <name evidence="7" type="ORF">A4U43_C10F3560</name>
</gene>
<accession>A0A5P1E0E5</accession>
<sequence length="451" mass="50059">MDTIGDVASVAQLSGVDAVGLISMIVRSASTARTHRKNCVEFAQHLKVVGDLLEKLDVSELKRHRETREPLEQLEEALRRSFVLVDSCRGMSYLYLLAMGWNVGSQFRKAREEIDWYLRLIPLISLVDRARARDSRLKNIPQQDHCLIDLKVESGHDQSKVDQQNDMMDAKGVKADANPDVHYGEFPSNTYTELREIAIPTVSEDNKSDALKRRQEVVSWADIPTSHERRTSPSSEGEVSLPGIGGFQITGEATPGSTLRACGYATNGTSLCIFQWVRHIDIVGTKQLIEGATMPEYVVTADDVGTILAVDCIPIDDSGRQGRLVHHVANNQNKVVCDPAMQYEIDAHISAGSAVFTVFLLMDFSEERAHLILAQNGYRIRVISTNHVVKLPNGQSTQFTLMCSEGSILPFNTSRTLQEYDTNNIRLRDSIVLTLRHFQAKAVGAKGKGQA</sequence>
<keyword evidence="2" id="KW-0812">Transmembrane</keyword>
<dbReference type="Gene3D" id="1.20.930.20">
    <property type="entry name" value="Adaptor protein Cbl, N-terminal domain"/>
    <property type="match status" value="1"/>
</dbReference>
<dbReference type="Gramene" id="ONK56044">
    <property type="protein sequence ID" value="ONK56044"/>
    <property type="gene ID" value="A4U43_C10F3560"/>
</dbReference>
<feature type="domain" description="MCAfunc" evidence="5">
    <location>
        <begin position="21"/>
        <end position="143"/>
    </location>
</feature>
<evidence type="ECO:0000256" key="2">
    <source>
        <dbReference type="ARBA" id="ARBA00022692"/>
    </source>
</evidence>
<evidence type="ECO:0000256" key="1">
    <source>
        <dbReference type="ARBA" id="ARBA00004167"/>
    </source>
</evidence>
<evidence type="ECO:0000313" key="7">
    <source>
        <dbReference type="EMBL" id="ONK56044.1"/>
    </source>
</evidence>
<dbReference type="GO" id="GO:0005262">
    <property type="term" value="F:calcium channel activity"/>
    <property type="evidence" value="ECO:0007669"/>
    <property type="project" value="UniProtKB-ARBA"/>
</dbReference>
<dbReference type="PANTHER" id="PTHR31149">
    <property type="entry name" value="EXPRESSED PROTEIN"/>
    <property type="match status" value="1"/>
</dbReference>
<proteinExistence type="predicted"/>
<reference evidence="8" key="1">
    <citation type="journal article" date="2017" name="Nat. Commun.">
        <title>The asparagus genome sheds light on the origin and evolution of a young Y chromosome.</title>
        <authorList>
            <person name="Harkess A."/>
            <person name="Zhou J."/>
            <person name="Xu C."/>
            <person name="Bowers J.E."/>
            <person name="Van der Hulst R."/>
            <person name="Ayyampalayam S."/>
            <person name="Mercati F."/>
            <person name="Riccardi P."/>
            <person name="McKain M.R."/>
            <person name="Kakrana A."/>
            <person name="Tang H."/>
            <person name="Ray J."/>
            <person name="Groenendijk J."/>
            <person name="Arikit S."/>
            <person name="Mathioni S.M."/>
            <person name="Nakano M."/>
            <person name="Shan H."/>
            <person name="Telgmann-Rauber A."/>
            <person name="Kanno A."/>
            <person name="Yue Z."/>
            <person name="Chen H."/>
            <person name="Li W."/>
            <person name="Chen Y."/>
            <person name="Xu X."/>
            <person name="Zhang Y."/>
            <person name="Luo S."/>
            <person name="Chen H."/>
            <person name="Gao J."/>
            <person name="Mao Z."/>
            <person name="Pires J.C."/>
            <person name="Luo M."/>
            <person name="Kudrna D."/>
            <person name="Wing R.A."/>
            <person name="Meyers B.C."/>
            <person name="Yi K."/>
            <person name="Kong H."/>
            <person name="Lavrijsen P."/>
            <person name="Sunseri F."/>
            <person name="Falavigna A."/>
            <person name="Ye Y."/>
            <person name="Leebens-Mack J.H."/>
            <person name="Chen G."/>
        </authorList>
    </citation>
    <scope>NUCLEOTIDE SEQUENCE [LARGE SCALE GENOMIC DNA]</scope>
    <source>
        <strain evidence="8">cv. DH0086</strain>
    </source>
</reference>
<dbReference type="EMBL" id="CM007390">
    <property type="protein sequence ID" value="ONK56044.1"/>
    <property type="molecule type" value="Genomic_DNA"/>
</dbReference>
<dbReference type="PANTHER" id="PTHR31149:SF7">
    <property type="entry name" value="EXPRESSED PROTEIN"/>
    <property type="match status" value="1"/>
</dbReference>
<dbReference type="InterPro" id="IPR059179">
    <property type="entry name" value="MLKL-like_MCAfunc"/>
</dbReference>
<dbReference type="CDD" id="cd21037">
    <property type="entry name" value="MLKL_NTD"/>
    <property type="match status" value="1"/>
</dbReference>
<dbReference type="InterPro" id="IPR056284">
    <property type="entry name" value="AIR9-like_A9"/>
</dbReference>
<dbReference type="InterPro" id="IPR045766">
    <property type="entry name" value="MCAfunc"/>
</dbReference>
<evidence type="ECO:0000259" key="5">
    <source>
        <dbReference type="Pfam" id="PF19584"/>
    </source>
</evidence>
<name>A0A5P1E0E5_ASPOF</name>